<feature type="region of interest" description="Disordered" evidence="1">
    <location>
        <begin position="333"/>
        <end position="356"/>
    </location>
</feature>
<gene>
    <name evidence="4" type="ORF">KP79_PYT08450</name>
</gene>
<reference evidence="4 5" key="1">
    <citation type="journal article" date="2017" name="Nat. Ecol. Evol.">
        <title>Scallop genome provides insights into evolution of bilaterian karyotype and development.</title>
        <authorList>
            <person name="Wang S."/>
            <person name="Zhang J."/>
            <person name="Jiao W."/>
            <person name="Li J."/>
            <person name="Xun X."/>
            <person name="Sun Y."/>
            <person name="Guo X."/>
            <person name="Huan P."/>
            <person name="Dong B."/>
            <person name="Zhang L."/>
            <person name="Hu X."/>
            <person name="Sun X."/>
            <person name="Wang J."/>
            <person name="Zhao C."/>
            <person name="Wang Y."/>
            <person name="Wang D."/>
            <person name="Huang X."/>
            <person name="Wang R."/>
            <person name="Lv J."/>
            <person name="Li Y."/>
            <person name="Zhang Z."/>
            <person name="Liu B."/>
            <person name="Lu W."/>
            <person name="Hui Y."/>
            <person name="Liang J."/>
            <person name="Zhou Z."/>
            <person name="Hou R."/>
            <person name="Li X."/>
            <person name="Liu Y."/>
            <person name="Li H."/>
            <person name="Ning X."/>
            <person name="Lin Y."/>
            <person name="Zhao L."/>
            <person name="Xing Q."/>
            <person name="Dou J."/>
            <person name="Li Y."/>
            <person name="Mao J."/>
            <person name="Guo H."/>
            <person name="Dou H."/>
            <person name="Li T."/>
            <person name="Mu C."/>
            <person name="Jiang W."/>
            <person name="Fu Q."/>
            <person name="Fu X."/>
            <person name="Miao Y."/>
            <person name="Liu J."/>
            <person name="Yu Q."/>
            <person name="Li R."/>
            <person name="Liao H."/>
            <person name="Li X."/>
            <person name="Kong Y."/>
            <person name="Jiang Z."/>
            <person name="Chourrout D."/>
            <person name="Li R."/>
            <person name="Bao Z."/>
        </authorList>
    </citation>
    <scope>NUCLEOTIDE SEQUENCE [LARGE SCALE GENOMIC DNA]</scope>
    <source>
        <strain evidence="4 5">PY_sf001</strain>
    </source>
</reference>
<dbReference type="InterPro" id="IPR008979">
    <property type="entry name" value="Galactose-bd-like_sf"/>
</dbReference>
<keyword evidence="3" id="KW-0732">Signal</keyword>
<keyword evidence="2" id="KW-1133">Transmembrane helix</keyword>
<feature type="chain" id="PRO_5012374515" evidence="3">
    <location>
        <begin position="25"/>
        <end position="356"/>
    </location>
</feature>
<organism evidence="4 5">
    <name type="scientific">Mizuhopecten yessoensis</name>
    <name type="common">Japanese scallop</name>
    <name type="synonym">Patinopecten yessoensis</name>
    <dbReference type="NCBI Taxonomy" id="6573"/>
    <lineage>
        <taxon>Eukaryota</taxon>
        <taxon>Metazoa</taxon>
        <taxon>Spiralia</taxon>
        <taxon>Lophotrochozoa</taxon>
        <taxon>Mollusca</taxon>
        <taxon>Bivalvia</taxon>
        <taxon>Autobranchia</taxon>
        <taxon>Pteriomorphia</taxon>
        <taxon>Pectinida</taxon>
        <taxon>Pectinoidea</taxon>
        <taxon>Pectinidae</taxon>
        <taxon>Mizuhopecten</taxon>
    </lineage>
</organism>
<accession>A0A210QYP0</accession>
<feature type="transmembrane region" description="Helical" evidence="2">
    <location>
        <begin position="289"/>
        <end position="309"/>
    </location>
</feature>
<comment type="caution">
    <text evidence="4">The sequence shown here is derived from an EMBL/GenBank/DDBJ whole genome shotgun (WGS) entry which is preliminary data.</text>
</comment>
<proteinExistence type="predicted"/>
<evidence type="ECO:0000313" key="4">
    <source>
        <dbReference type="EMBL" id="OWF53781.1"/>
    </source>
</evidence>
<dbReference type="AlphaFoldDB" id="A0A210QYP0"/>
<dbReference type="EMBL" id="NEDP02001215">
    <property type="protein sequence ID" value="OWF53781.1"/>
    <property type="molecule type" value="Genomic_DNA"/>
</dbReference>
<evidence type="ECO:0000256" key="2">
    <source>
        <dbReference type="SAM" id="Phobius"/>
    </source>
</evidence>
<keyword evidence="2" id="KW-0812">Transmembrane</keyword>
<evidence type="ECO:0000313" key="5">
    <source>
        <dbReference type="Proteomes" id="UP000242188"/>
    </source>
</evidence>
<protein>
    <submittedName>
        <fullName evidence="4">Uncharacterized protein</fullName>
    </submittedName>
</protein>
<feature type="signal peptide" evidence="3">
    <location>
        <begin position="1"/>
        <end position="24"/>
    </location>
</feature>
<name>A0A210QYP0_MIZYE</name>
<evidence type="ECO:0000256" key="3">
    <source>
        <dbReference type="SAM" id="SignalP"/>
    </source>
</evidence>
<dbReference type="Gene3D" id="2.60.120.260">
    <property type="entry name" value="Galactose-binding domain-like"/>
    <property type="match status" value="1"/>
</dbReference>
<keyword evidence="5" id="KW-1185">Reference proteome</keyword>
<evidence type="ECO:0000256" key="1">
    <source>
        <dbReference type="SAM" id="MobiDB-lite"/>
    </source>
</evidence>
<sequence length="356" mass="39193">MARTTYILQAVLCVFLSLSRDVEMSELVSLNGQTVESSSYHLPKYAVDGDLNSCAYQARRQVEVYLRVNLQRRVNIEKVEIHYREELSVVSDLFGNRFSGFEVYLSNSTQRRREDQCSKDQSANVNQFQSFVSLKECKGTAQYVIIYNHRETLGLLDLLDDNALPKLCEVKVYGCDEGTYGNGNCDETCSSNCPGSLCYPNSGICLYRGDTTNTTPGTTACRPCPGSCAGPCDDSGCCKDHGDTTNTTPGTTACRPCPGSCTGPCDDSGCCKDEQDTARMTKEPITTPVLAGVTGLLAILLMVSVIIIIKMRIKQTTPSRDENHQEDTYDDLNTMALQPPNTYDDLRNVSNSQGRK</sequence>
<dbReference type="Proteomes" id="UP000242188">
    <property type="component" value="Unassembled WGS sequence"/>
</dbReference>
<dbReference type="SUPFAM" id="SSF49785">
    <property type="entry name" value="Galactose-binding domain-like"/>
    <property type="match status" value="1"/>
</dbReference>
<keyword evidence="2" id="KW-0472">Membrane</keyword>